<sequence>MDPATWERTMDLMGQEMVKKQRLGLGLWNRLKTVEPPPQETLREVEEVEEKEDENQHQEDLTTSTTATIEAPEHSTLLPPGFANTSIESIPISSSDNESPIPNFLDTNFISENSLNSILRNAQDNTDGFRQDQSSTPPLLFPGEGAEGPSLSKMNVTWHDPQTAHAAFQDFFTPNTSNSAFNISDDVADQSSKNWDEYGENYYMNGVAQHSEEFPDFFSTSSPHALVRKRNYATEVVDTDFQFLDSSGEASTNDHESPRNWDSPTRETKIGNPLQFNNPSAVVARLTTRECIQLIKALGNSLSECQEADSAQASQIVSLMQLIQGQLMTEMQSPIDSPTSPRHPSSSTSLESPVDRTAKYHREITVSADAVFTWSGQLPPRIHRNPTYSCKIFLGGVPFDITEMALIHAFKIFGNVKIEWPGKDIAPSQPKGYLYVIFEHEKQVKLLLQNCFLDYSKSVSGDWYFKLTSKRFREKDVQVIPWALSDSNYVKCQAAKIDAKKTIFVGALHGMLNAEGLAKIMNDLFDGVVYAGIDTDRHKYPIGSGRVTFNNMKSYMKAVSAAFVEIKTKFRKKVQVDPYLEDATCSVCKLQQGPYFCREWCCFRYFCRTCYQTQHGSEEFRKHRPLMRNASKPAGTAGSVTSVTFSPLGNRSNYNSNRAFFGNSNRSNNNYAHNNWGSASGNYNGNFNGNYNQQRQLNDYGASRYVLH</sequence>
<proteinExistence type="inferred from homology"/>
<gene>
    <name evidence="8" type="ORF">Fcan01_12734</name>
</gene>
<dbReference type="STRING" id="158441.A0A226E6B5"/>
<dbReference type="PROSITE" id="PS50102">
    <property type="entry name" value="RRM"/>
    <property type="match status" value="1"/>
</dbReference>
<feature type="compositionally biased region" description="Basic and acidic residues" evidence="6">
    <location>
        <begin position="252"/>
        <end position="269"/>
    </location>
</feature>
<dbReference type="Pfam" id="PF16366">
    <property type="entry name" value="CEBP_ZZ"/>
    <property type="match status" value="1"/>
</dbReference>
<dbReference type="OrthoDB" id="10033548at2759"/>
<dbReference type="GO" id="GO:2000766">
    <property type="term" value="P:negative regulation of cytoplasmic translation"/>
    <property type="evidence" value="ECO:0007669"/>
    <property type="project" value="TreeGrafter"/>
</dbReference>
<dbReference type="CDD" id="cd12723">
    <property type="entry name" value="RRM1_CPEB1"/>
    <property type="match status" value="1"/>
</dbReference>
<feature type="compositionally biased region" description="Polar residues" evidence="6">
    <location>
        <begin position="125"/>
        <end position="137"/>
    </location>
</feature>
<dbReference type="FunFam" id="3.30.70.330:FF:000054">
    <property type="entry name" value="Cytoplasmic polyadenylation element-binding protein 1"/>
    <property type="match status" value="1"/>
</dbReference>
<keyword evidence="9" id="KW-1185">Reference proteome</keyword>
<name>A0A226E6B5_FOLCA</name>
<accession>A0A226E6B5</accession>
<feature type="region of interest" description="Disordered" evidence="6">
    <location>
        <begin position="332"/>
        <end position="354"/>
    </location>
</feature>
<feature type="region of interest" description="Disordered" evidence="6">
    <location>
        <begin position="125"/>
        <end position="151"/>
    </location>
</feature>
<dbReference type="Gene3D" id="4.10.640.40">
    <property type="entry name" value="Cytoplasmic polyadenylation element-binding protein, ZZ domain"/>
    <property type="match status" value="1"/>
</dbReference>
<evidence type="ECO:0000256" key="6">
    <source>
        <dbReference type="SAM" id="MobiDB-lite"/>
    </source>
</evidence>
<dbReference type="PANTHER" id="PTHR12566">
    <property type="entry name" value="CYTOPLASMIC POLYADENYLATION ELEMENT BINDING PROTEIN CPEB"/>
    <property type="match status" value="1"/>
</dbReference>
<evidence type="ECO:0000313" key="9">
    <source>
        <dbReference type="Proteomes" id="UP000198287"/>
    </source>
</evidence>
<feature type="compositionally biased region" description="Low complexity" evidence="6">
    <location>
        <begin position="337"/>
        <end position="352"/>
    </location>
</feature>
<dbReference type="GO" id="GO:0005737">
    <property type="term" value="C:cytoplasm"/>
    <property type="evidence" value="ECO:0007669"/>
    <property type="project" value="TreeGrafter"/>
</dbReference>
<evidence type="ECO:0000313" key="8">
    <source>
        <dbReference type="EMBL" id="OXA52890.1"/>
    </source>
</evidence>
<dbReference type="GO" id="GO:0003730">
    <property type="term" value="F:mRNA 3'-UTR binding"/>
    <property type="evidence" value="ECO:0007669"/>
    <property type="project" value="InterPro"/>
</dbReference>
<keyword evidence="3" id="KW-0810">Translation regulation</keyword>
<dbReference type="FunFam" id="3.30.70.330:FF:000086">
    <property type="entry name" value="Putative Cytoplasmic polyadenylation element-binding protein 1"/>
    <property type="match status" value="1"/>
</dbReference>
<evidence type="ECO:0000256" key="4">
    <source>
        <dbReference type="ARBA" id="ARBA00022884"/>
    </source>
</evidence>
<dbReference type="Proteomes" id="UP000198287">
    <property type="component" value="Unassembled WGS sequence"/>
</dbReference>
<feature type="region of interest" description="Disordered" evidence="6">
    <location>
        <begin position="245"/>
        <end position="276"/>
    </location>
</feature>
<dbReference type="InterPro" id="IPR034819">
    <property type="entry name" value="CPEB"/>
</dbReference>
<dbReference type="GO" id="GO:0043022">
    <property type="term" value="F:ribosome binding"/>
    <property type="evidence" value="ECO:0007669"/>
    <property type="project" value="TreeGrafter"/>
</dbReference>
<dbReference type="Pfam" id="PF16367">
    <property type="entry name" value="RRM_7"/>
    <property type="match status" value="1"/>
</dbReference>
<dbReference type="GO" id="GO:0045202">
    <property type="term" value="C:synapse"/>
    <property type="evidence" value="ECO:0007669"/>
    <property type="project" value="TreeGrafter"/>
</dbReference>
<organism evidence="8 9">
    <name type="scientific">Folsomia candida</name>
    <name type="common">Springtail</name>
    <dbReference type="NCBI Taxonomy" id="158441"/>
    <lineage>
        <taxon>Eukaryota</taxon>
        <taxon>Metazoa</taxon>
        <taxon>Ecdysozoa</taxon>
        <taxon>Arthropoda</taxon>
        <taxon>Hexapoda</taxon>
        <taxon>Collembola</taxon>
        <taxon>Entomobryomorpha</taxon>
        <taxon>Isotomoidea</taxon>
        <taxon>Isotomidae</taxon>
        <taxon>Proisotominae</taxon>
        <taxon>Folsomia</taxon>
    </lineage>
</organism>
<evidence type="ECO:0000256" key="1">
    <source>
        <dbReference type="ARBA" id="ARBA00010347"/>
    </source>
</evidence>
<dbReference type="InterPro" id="IPR038446">
    <property type="entry name" value="CEBP_ZZ_sf"/>
</dbReference>
<dbReference type="Gene3D" id="3.30.70.330">
    <property type="match status" value="2"/>
</dbReference>
<keyword evidence="2" id="KW-0677">Repeat</keyword>
<dbReference type="CDD" id="cd19757">
    <property type="entry name" value="Bbox1"/>
    <property type="match status" value="1"/>
</dbReference>
<dbReference type="GO" id="GO:0043005">
    <property type="term" value="C:neuron projection"/>
    <property type="evidence" value="ECO:0007669"/>
    <property type="project" value="TreeGrafter"/>
</dbReference>
<dbReference type="GO" id="GO:0008135">
    <property type="term" value="F:translation factor activity, RNA binding"/>
    <property type="evidence" value="ECO:0007669"/>
    <property type="project" value="TreeGrafter"/>
</dbReference>
<dbReference type="PANTHER" id="PTHR12566:SF9">
    <property type="entry name" value="CYTOPLASMIC POLYADENYLATION ELEMENT-BINDING PROTEIN 1"/>
    <property type="match status" value="1"/>
</dbReference>
<dbReference type="InterPro" id="IPR034977">
    <property type="entry name" value="CPEB1_RRM1"/>
</dbReference>
<dbReference type="CDD" id="cd12725">
    <property type="entry name" value="RRM2_CPEB1"/>
    <property type="match status" value="1"/>
</dbReference>
<dbReference type="InterPro" id="IPR032296">
    <property type="entry name" value="CEBP_ZZ"/>
</dbReference>
<comment type="similarity">
    <text evidence="1">Belongs to the RRM CPEB family.</text>
</comment>
<comment type="caution">
    <text evidence="8">The sequence shown here is derived from an EMBL/GenBank/DDBJ whole genome shotgun (WGS) entry which is preliminary data.</text>
</comment>
<dbReference type="InterPro" id="IPR012677">
    <property type="entry name" value="Nucleotide-bd_a/b_plait_sf"/>
</dbReference>
<evidence type="ECO:0000256" key="5">
    <source>
        <dbReference type="PROSITE-ProRule" id="PRU00176"/>
    </source>
</evidence>
<feature type="domain" description="RRM" evidence="7">
    <location>
        <begin position="390"/>
        <end position="479"/>
    </location>
</feature>
<dbReference type="SUPFAM" id="SSF54928">
    <property type="entry name" value="RNA-binding domain, RBD"/>
    <property type="match status" value="1"/>
</dbReference>
<dbReference type="InterPro" id="IPR000504">
    <property type="entry name" value="RRM_dom"/>
</dbReference>
<keyword evidence="4 5" id="KW-0694">RNA-binding</keyword>
<dbReference type="EMBL" id="LNIX01000006">
    <property type="protein sequence ID" value="OXA52890.1"/>
    <property type="molecule type" value="Genomic_DNA"/>
</dbReference>
<dbReference type="InterPro" id="IPR035979">
    <property type="entry name" value="RBD_domain_sf"/>
</dbReference>
<dbReference type="GO" id="GO:0005634">
    <property type="term" value="C:nucleus"/>
    <property type="evidence" value="ECO:0007669"/>
    <property type="project" value="TreeGrafter"/>
</dbReference>
<feature type="region of interest" description="Disordered" evidence="6">
    <location>
        <begin position="34"/>
        <end position="63"/>
    </location>
</feature>
<evidence type="ECO:0000256" key="3">
    <source>
        <dbReference type="ARBA" id="ARBA00022845"/>
    </source>
</evidence>
<evidence type="ECO:0000259" key="7">
    <source>
        <dbReference type="PROSITE" id="PS50102"/>
    </source>
</evidence>
<reference evidence="8 9" key="1">
    <citation type="submission" date="2015-12" db="EMBL/GenBank/DDBJ databases">
        <title>The genome of Folsomia candida.</title>
        <authorList>
            <person name="Faddeeva A."/>
            <person name="Derks M.F."/>
            <person name="Anvar Y."/>
            <person name="Smit S."/>
            <person name="Van Straalen N."/>
            <person name="Roelofs D."/>
        </authorList>
    </citation>
    <scope>NUCLEOTIDE SEQUENCE [LARGE SCALE GENOMIC DNA]</scope>
    <source>
        <strain evidence="8 9">VU population</strain>
        <tissue evidence="8">Whole body</tissue>
    </source>
</reference>
<dbReference type="GO" id="GO:0000900">
    <property type="term" value="F:mRNA regulatory element binding translation repressor activity"/>
    <property type="evidence" value="ECO:0007669"/>
    <property type="project" value="TreeGrafter"/>
</dbReference>
<dbReference type="AlphaFoldDB" id="A0A226E6B5"/>
<evidence type="ECO:0000256" key="2">
    <source>
        <dbReference type="ARBA" id="ARBA00022737"/>
    </source>
</evidence>
<protein>
    <submittedName>
        <fullName evidence="8">Cytoplasmic polyadenylation element-binding protein 1-A</fullName>
    </submittedName>
</protein>